<feature type="domain" description="YCII-related" evidence="2">
    <location>
        <begin position="1"/>
        <end position="88"/>
    </location>
</feature>
<gene>
    <name evidence="3" type="ORF">HQ394_02445</name>
</gene>
<keyword evidence="4" id="KW-1185">Reference proteome</keyword>
<evidence type="ECO:0000313" key="4">
    <source>
        <dbReference type="Proteomes" id="UP000516369"/>
    </source>
</evidence>
<dbReference type="Pfam" id="PF03795">
    <property type="entry name" value="YCII"/>
    <property type="match status" value="1"/>
</dbReference>
<dbReference type="KEGG" id="dvn:HQ394_02445"/>
<dbReference type="EMBL" id="CP053923">
    <property type="protein sequence ID" value="QNT68429.1"/>
    <property type="molecule type" value="Genomic_DNA"/>
</dbReference>
<dbReference type="RefSeq" id="WP_190261866.1">
    <property type="nucleotide sequence ID" value="NZ_CP053923.1"/>
</dbReference>
<evidence type="ECO:0000259" key="2">
    <source>
        <dbReference type="Pfam" id="PF03795"/>
    </source>
</evidence>
<reference evidence="3 4" key="1">
    <citation type="submission" date="2020-05" db="EMBL/GenBank/DDBJ databases">
        <title>Complete closed genome sequence of Defluviicoccus vanus.</title>
        <authorList>
            <person name="Bessarab I."/>
            <person name="Arumugam K."/>
            <person name="Maszenan A.M."/>
            <person name="Seviour R.J."/>
            <person name="Williams R.B."/>
        </authorList>
    </citation>
    <scope>NUCLEOTIDE SEQUENCE [LARGE SCALE GENOMIC DNA]</scope>
    <source>
        <strain evidence="3 4">Ben 114</strain>
    </source>
</reference>
<dbReference type="PANTHER" id="PTHR33606:SF3">
    <property type="entry name" value="PROTEIN YCII"/>
    <property type="match status" value="1"/>
</dbReference>
<accession>A0A7H1MY93</accession>
<organism evidence="3 4">
    <name type="scientific">Defluviicoccus vanus</name>
    <dbReference type="NCBI Taxonomy" id="111831"/>
    <lineage>
        <taxon>Bacteria</taxon>
        <taxon>Pseudomonadati</taxon>
        <taxon>Pseudomonadota</taxon>
        <taxon>Alphaproteobacteria</taxon>
        <taxon>Rhodospirillales</taxon>
        <taxon>Rhodospirillaceae</taxon>
        <taxon>Defluviicoccus</taxon>
    </lineage>
</organism>
<dbReference type="AlphaFoldDB" id="A0A7H1MY93"/>
<dbReference type="Proteomes" id="UP000516369">
    <property type="component" value="Chromosome"/>
</dbReference>
<name>A0A7H1MY93_9PROT</name>
<dbReference type="InterPro" id="IPR011008">
    <property type="entry name" value="Dimeric_a/b-barrel"/>
</dbReference>
<sequence length="93" mass="10140">MLFVIICTDKPEHLSVRQQNRPAHLAYLSQFEDTLFAAGPTFAADGTTMNGSVLILDFADLRKAEAFAAGDPYAKAGLFASVDIRPWKKVLPA</sequence>
<evidence type="ECO:0000313" key="3">
    <source>
        <dbReference type="EMBL" id="QNT68429.1"/>
    </source>
</evidence>
<dbReference type="SUPFAM" id="SSF54909">
    <property type="entry name" value="Dimeric alpha+beta barrel"/>
    <property type="match status" value="1"/>
</dbReference>
<protein>
    <submittedName>
        <fullName evidence="3">YciI family protein</fullName>
    </submittedName>
</protein>
<evidence type="ECO:0000256" key="1">
    <source>
        <dbReference type="ARBA" id="ARBA00007689"/>
    </source>
</evidence>
<dbReference type="Gene3D" id="3.30.70.1060">
    <property type="entry name" value="Dimeric alpha+beta barrel"/>
    <property type="match status" value="1"/>
</dbReference>
<dbReference type="InterPro" id="IPR005545">
    <property type="entry name" value="YCII"/>
</dbReference>
<proteinExistence type="inferred from homology"/>
<comment type="similarity">
    <text evidence="1">Belongs to the YciI family.</text>
</comment>
<dbReference type="InterPro" id="IPR051807">
    <property type="entry name" value="Sec-metab_biosynth-assoc"/>
</dbReference>
<dbReference type="PANTHER" id="PTHR33606">
    <property type="entry name" value="PROTEIN YCII"/>
    <property type="match status" value="1"/>
</dbReference>